<dbReference type="GO" id="GO:0036064">
    <property type="term" value="C:ciliary basal body"/>
    <property type="evidence" value="ECO:0007669"/>
    <property type="project" value="TreeGrafter"/>
</dbReference>
<evidence type="ECO:0000256" key="5">
    <source>
        <dbReference type="ARBA" id="ARBA00022574"/>
    </source>
</evidence>
<comment type="caution">
    <text evidence="15">The sequence shown here is derived from an EMBL/GenBank/DDBJ whole genome shotgun (WGS) entry which is preliminary data.</text>
</comment>
<name>A0A5N3UQH0_MUNRE</name>
<evidence type="ECO:0000256" key="1">
    <source>
        <dbReference type="ARBA" id="ARBA00004120"/>
    </source>
</evidence>
<feature type="domain" description="Rab-GAP TBC" evidence="14">
    <location>
        <begin position="169"/>
        <end position="236"/>
    </location>
</feature>
<evidence type="ECO:0000256" key="7">
    <source>
        <dbReference type="ARBA" id="ARBA00022794"/>
    </source>
</evidence>
<accession>A0A5N3UQH0</accession>
<keyword evidence="13" id="KW-0472">Membrane</keyword>
<evidence type="ECO:0000259" key="14">
    <source>
        <dbReference type="Pfam" id="PF00566"/>
    </source>
</evidence>
<evidence type="ECO:0000256" key="6">
    <source>
        <dbReference type="ARBA" id="ARBA00022737"/>
    </source>
</evidence>
<feature type="non-terminal residue" evidence="15">
    <location>
        <position position="386"/>
    </location>
</feature>
<evidence type="ECO:0000256" key="10">
    <source>
        <dbReference type="ARBA" id="ARBA00023273"/>
    </source>
</evidence>
<keyword evidence="7" id="KW-0970">Cilium biogenesis/degradation</keyword>
<keyword evidence="13" id="KW-1133">Transmembrane helix</keyword>
<keyword evidence="9" id="KW-0206">Cytoskeleton</keyword>
<dbReference type="Pfam" id="PF00566">
    <property type="entry name" value="RabGAP-TBC"/>
    <property type="match status" value="1"/>
</dbReference>
<evidence type="ECO:0000256" key="9">
    <source>
        <dbReference type="ARBA" id="ARBA00023212"/>
    </source>
</evidence>
<evidence type="ECO:0000256" key="3">
    <source>
        <dbReference type="ARBA" id="ARBA00014199"/>
    </source>
</evidence>
<keyword evidence="10" id="KW-0966">Cell projection</keyword>
<organism evidence="15 16">
    <name type="scientific">Muntiacus reevesi</name>
    <name type="common">Reeves' muntjac</name>
    <name type="synonym">Cervus reevesi</name>
    <dbReference type="NCBI Taxonomy" id="9886"/>
    <lineage>
        <taxon>Eukaryota</taxon>
        <taxon>Metazoa</taxon>
        <taxon>Chordata</taxon>
        <taxon>Craniata</taxon>
        <taxon>Vertebrata</taxon>
        <taxon>Euteleostomi</taxon>
        <taxon>Mammalia</taxon>
        <taxon>Eutheria</taxon>
        <taxon>Laurasiatheria</taxon>
        <taxon>Artiodactyla</taxon>
        <taxon>Ruminantia</taxon>
        <taxon>Pecora</taxon>
        <taxon>Cervidae</taxon>
        <taxon>Muntiacinae</taxon>
        <taxon>Muntiacus</taxon>
    </lineage>
</organism>
<gene>
    <name evidence="15" type="ORF">FD755_025137</name>
</gene>
<dbReference type="InterPro" id="IPR051570">
    <property type="entry name" value="TBC1_cilium_biogenesis"/>
</dbReference>
<protein>
    <recommendedName>
        <fullName evidence="3">TBC1 domain family member 31</fullName>
    </recommendedName>
</protein>
<keyword evidence="4" id="KW-0963">Cytoplasm</keyword>
<evidence type="ECO:0000256" key="4">
    <source>
        <dbReference type="ARBA" id="ARBA00022490"/>
    </source>
</evidence>
<dbReference type="SUPFAM" id="SSF47923">
    <property type="entry name" value="Ypt/Rab-GAP domain of gyp1p"/>
    <property type="match status" value="1"/>
</dbReference>
<dbReference type="Gene3D" id="1.10.472.80">
    <property type="entry name" value="Ypt/Rab-GAP domain of gyp1p, domain 3"/>
    <property type="match status" value="1"/>
</dbReference>
<keyword evidence="8 12" id="KW-0175">Coiled coil</keyword>
<dbReference type="GO" id="GO:0060271">
    <property type="term" value="P:cilium assembly"/>
    <property type="evidence" value="ECO:0007669"/>
    <property type="project" value="UniProtKB-ARBA"/>
</dbReference>
<evidence type="ECO:0000313" key="16">
    <source>
        <dbReference type="Proteomes" id="UP000326062"/>
    </source>
</evidence>
<evidence type="ECO:0000256" key="11">
    <source>
        <dbReference type="ARBA" id="ARBA00034464"/>
    </source>
</evidence>
<keyword evidence="16" id="KW-1185">Reference proteome</keyword>
<dbReference type="GO" id="GO:0060090">
    <property type="term" value="F:molecular adaptor activity"/>
    <property type="evidence" value="ECO:0007669"/>
    <property type="project" value="UniProtKB-ARBA"/>
</dbReference>
<evidence type="ECO:0000256" key="2">
    <source>
        <dbReference type="ARBA" id="ARBA00004607"/>
    </source>
</evidence>
<feature type="coiled-coil region" evidence="12">
    <location>
        <begin position="329"/>
        <end position="383"/>
    </location>
</feature>
<dbReference type="InterPro" id="IPR000195">
    <property type="entry name" value="Rab-GAP-TBC_dom"/>
</dbReference>
<dbReference type="EMBL" id="VCEB01007387">
    <property type="protein sequence ID" value="KAB0338826.1"/>
    <property type="molecule type" value="Genomic_DNA"/>
</dbReference>
<dbReference type="AlphaFoldDB" id="A0A5N3UQH0"/>
<sequence length="386" mass="46267">VNFLDILPCIVIFHNVHVLLHTEFLYNPAMVLLGISSQERKTETQVYACLQLNVSPVWGKPLLWLSGYGLLLLCIIWSMLIKVSFNHSLGFQEEMLQNKQCLGHCRYLPKEMLLNWVFLLKLTYNEQQLKYKKNTAPPHPKKKQQLKKLKFNWCQHWFEYFPNPPINILSMIENVLAFHDKELLQHFINHDVTSQLYAWPLLETVFSEVLTREEWLKLFDNVFSNHPSFLLMTVAAYNICSRAPLLNCKRKDDFEYFFHHRNNLDISAVIREVYRLLDTTPTDIHPDNMLDAFVALTKGQYPVFNQYPKFIVDYQTQERERIRNDELDYLRERQAVEDMQAEVDQQRVEDEAWYQKQELLRRAEETRREILLQEEEKMIQQRQRLK</sequence>
<evidence type="ECO:0000256" key="8">
    <source>
        <dbReference type="ARBA" id="ARBA00023054"/>
    </source>
</evidence>
<evidence type="ECO:0000256" key="13">
    <source>
        <dbReference type="SAM" id="Phobius"/>
    </source>
</evidence>
<dbReference type="PANTHER" id="PTHR19853:SF1">
    <property type="entry name" value="TBC1 DOMAIN FAMILY MEMBER 31"/>
    <property type="match status" value="1"/>
</dbReference>
<keyword evidence="5" id="KW-0853">WD repeat</keyword>
<dbReference type="Proteomes" id="UP000326062">
    <property type="component" value="Unassembled WGS sequence"/>
</dbReference>
<proteinExistence type="predicted"/>
<evidence type="ECO:0000313" key="15">
    <source>
        <dbReference type="EMBL" id="KAB0338826.1"/>
    </source>
</evidence>
<dbReference type="GO" id="GO:0034451">
    <property type="term" value="C:centriolar satellite"/>
    <property type="evidence" value="ECO:0007669"/>
    <property type="project" value="UniProtKB-SubCell"/>
</dbReference>
<feature type="transmembrane region" description="Helical" evidence="13">
    <location>
        <begin position="62"/>
        <end position="81"/>
    </location>
</feature>
<reference evidence="15 16" key="1">
    <citation type="submission" date="2019-06" db="EMBL/GenBank/DDBJ databases">
        <title>Discovery of a novel chromosome fission-fusion reversal in muntjac.</title>
        <authorList>
            <person name="Mudd A.B."/>
            <person name="Bredeson J.V."/>
            <person name="Baum R."/>
            <person name="Hockemeyer D."/>
            <person name="Rokhsar D.S."/>
        </authorList>
    </citation>
    <scope>NUCLEOTIDE SEQUENCE [LARGE SCALE GENOMIC DNA]</scope>
    <source>
        <strain evidence="15">UCam_UCB_Mr</strain>
        <tissue evidence="15">Fibroblast cell line</tissue>
    </source>
</reference>
<keyword evidence="6" id="KW-0677">Repeat</keyword>
<keyword evidence="13" id="KW-0812">Transmembrane</keyword>
<feature type="non-terminal residue" evidence="15">
    <location>
        <position position="1"/>
    </location>
</feature>
<comment type="subcellular location">
    <subcellularLocation>
        <location evidence="1">Cytoplasm</location>
        <location evidence="1">Cytoskeleton</location>
        <location evidence="1">Cilium basal body</location>
    </subcellularLocation>
    <subcellularLocation>
        <location evidence="2">Cytoplasm</location>
        <location evidence="2">Cytoskeleton</location>
        <location evidence="2">Microtubule organizing center</location>
        <location evidence="2">Centrosome</location>
        <location evidence="2">Centriolar satellite</location>
    </subcellularLocation>
</comment>
<dbReference type="FunFam" id="1.10.472.80:FF:000022">
    <property type="entry name" value="TBC1 domain family, member 31"/>
    <property type="match status" value="1"/>
</dbReference>
<evidence type="ECO:0000256" key="12">
    <source>
        <dbReference type="SAM" id="Coils"/>
    </source>
</evidence>
<dbReference type="PANTHER" id="PTHR19853">
    <property type="entry name" value="WD REPEAT CONTAINING PROTEIN 3 WDR3"/>
    <property type="match status" value="1"/>
</dbReference>
<comment type="function">
    <text evidence="11">Molecular adapter which is involved in cilium biogenesis. Part of a functional complex including OFD1 a centriolar protein involved in cilium assembly. Could regulate the cAMP-dependent phosphorylation of OFD1, and its subsequent ubiquitination by PJA2 which ultimately leads to its proteasomal degradation.</text>
</comment>
<dbReference type="InterPro" id="IPR035969">
    <property type="entry name" value="Rab-GAP_TBC_sf"/>
</dbReference>